<evidence type="ECO:0000313" key="4">
    <source>
        <dbReference type="Ensembl" id="ENSCJAP00000065938.2"/>
    </source>
</evidence>
<dbReference type="GO" id="GO:0051897">
    <property type="term" value="P:positive regulation of phosphatidylinositol 3-kinase/protein kinase B signal transduction"/>
    <property type="evidence" value="ECO:0007669"/>
    <property type="project" value="Ensembl"/>
</dbReference>
<gene>
    <name evidence="4" type="primary">FAM110C</name>
</gene>
<dbReference type="Bgee" id="ENSCJAG00000046573">
    <property type="expression patterns" value="Expressed in kidney"/>
</dbReference>
<comment type="similarity">
    <text evidence="1">Belongs to the FAM110 family.</text>
</comment>
<dbReference type="FunCoup" id="A0A2R8MWC0">
    <property type="interactions" value="204"/>
</dbReference>
<dbReference type="PANTHER" id="PTHR14758">
    <property type="entry name" value="AGAP005440-PA"/>
    <property type="match status" value="1"/>
</dbReference>
<reference evidence="4" key="1">
    <citation type="submission" date="2009-03" db="EMBL/GenBank/DDBJ databases">
        <authorList>
            <person name="Warren W."/>
            <person name="Ye L."/>
            <person name="Minx P."/>
            <person name="Worley K."/>
            <person name="Gibbs R."/>
            <person name="Wilson R.K."/>
        </authorList>
    </citation>
    <scope>NUCLEOTIDE SEQUENCE [LARGE SCALE GENOMIC DNA]</scope>
</reference>
<dbReference type="GO" id="GO:0030335">
    <property type="term" value="P:positive regulation of cell migration"/>
    <property type="evidence" value="ECO:0007669"/>
    <property type="project" value="Ensembl"/>
</dbReference>
<evidence type="ECO:0000313" key="5">
    <source>
        <dbReference type="Proteomes" id="UP000008225"/>
    </source>
</evidence>
<name>A0A2R8MWC0_CALJA</name>
<accession>A0A2R8MWC0</accession>
<dbReference type="PANTHER" id="PTHR14758:SF5">
    <property type="entry name" value="PROTEIN FAM110C"/>
    <property type="match status" value="1"/>
</dbReference>
<dbReference type="GO" id="GO:0043014">
    <property type="term" value="F:alpha-tubulin binding"/>
    <property type="evidence" value="ECO:0007669"/>
    <property type="project" value="Ensembl"/>
</dbReference>
<dbReference type="Pfam" id="PF14160">
    <property type="entry name" value="FAM110_C"/>
    <property type="match status" value="1"/>
</dbReference>
<feature type="domain" description="Centrosome-associated FAM110 C-terminal" evidence="3">
    <location>
        <begin position="200"/>
        <end position="306"/>
    </location>
</feature>
<dbReference type="InParanoid" id="A0A2R8MWC0"/>
<feature type="region of interest" description="Disordered" evidence="2">
    <location>
        <begin position="110"/>
        <end position="208"/>
    </location>
</feature>
<dbReference type="Ensembl" id="ENSCJAT00000078209.2">
    <property type="protein sequence ID" value="ENSCJAP00000065938.2"/>
    <property type="gene ID" value="ENSCJAG00000046573.2"/>
</dbReference>
<keyword evidence="5" id="KW-1185">Reference proteome</keyword>
<feature type="compositionally biased region" description="Low complexity" evidence="2">
    <location>
        <begin position="154"/>
        <end position="186"/>
    </location>
</feature>
<dbReference type="Proteomes" id="UP000008225">
    <property type="component" value="Chromosome 14"/>
</dbReference>
<feature type="compositionally biased region" description="Basic and acidic residues" evidence="2">
    <location>
        <begin position="15"/>
        <end position="46"/>
    </location>
</feature>
<dbReference type="GeneTree" id="ENSGT00950000183056"/>
<dbReference type="GO" id="GO:0060491">
    <property type="term" value="P:regulation of cell projection assembly"/>
    <property type="evidence" value="ECO:0007669"/>
    <property type="project" value="Ensembl"/>
</dbReference>
<sequence>MRALAALDAPPSERLLPRDPEAPRDADAARPGRRSAVERLAADRAKYVRGPGAGRDAASQGSGPGAVKCPGNDPGPPARAPAPVARRAIARKPLRPDSLIIYRQKCEFVRGPGADGRRASLVKKLFQGPGKDKAPVPPETPRTGDEGKAGNPETVPTKPGPAAAPATPETPAPSARTGSAAPSTVPAAPPGPEPRVVRRRGLQRSQSDLSSRYSAALAESDTFFQYCGLDPEVVEALGRENFTAGSDRVTLKVRSVSVATSGSGFSRHSDDDGLQEEELMEQVPSTTSVVERNARIIKWLYTCRKAKETPGQERCRAQGSKSSR</sequence>
<protein>
    <submittedName>
        <fullName evidence="4">Family with sequence similarity 110 member C</fullName>
    </submittedName>
</protein>
<proteinExistence type="inferred from homology"/>
<dbReference type="OMA" id="YCGLEQE"/>
<organism evidence="4 5">
    <name type="scientific">Callithrix jacchus</name>
    <name type="common">White-tufted-ear marmoset</name>
    <name type="synonym">Simia Jacchus</name>
    <dbReference type="NCBI Taxonomy" id="9483"/>
    <lineage>
        <taxon>Eukaryota</taxon>
        <taxon>Metazoa</taxon>
        <taxon>Chordata</taxon>
        <taxon>Craniata</taxon>
        <taxon>Vertebrata</taxon>
        <taxon>Euteleostomi</taxon>
        <taxon>Mammalia</taxon>
        <taxon>Eutheria</taxon>
        <taxon>Euarchontoglires</taxon>
        <taxon>Primates</taxon>
        <taxon>Haplorrhini</taxon>
        <taxon>Platyrrhini</taxon>
        <taxon>Cebidae</taxon>
        <taxon>Callitrichinae</taxon>
        <taxon>Callithrix</taxon>
        <taxon>Callithrix</taxon>
    </lineage>
</organism>
<evidence type="ECO:0000256" key="1">
    <source>
        <dbReference type="ARBA" id="ARBA00010576"/>
    </source>
</evidence>
<reference evidence="4" key="2">
    <citation type="submission" date="2025-08" db="UniProtKB">
        <authorList>
            <consortium name="Ensembl"/>
        </authorList>
    </citation>
    <scope>IDENTIFICATION</scope>
</reference>
<evidence type="ECO:0000256" key="2">
    <source>
        <dbReference type="SAM" id="MobiDB-lite"/>
    </source>
</evidence>
<dbReference type="InterPro" id="IPR025741">
    <property type="entry name" value="FAM110_C"/>
</dbReference>
<evidence type="ECO:0000259" key="3">
    <source>
        <dbReference type="Pfam" id="PF14160"/>
    </source>
</evidence>
<reference evidence="4" key="3">
    <citation type="submission" date="2025-09" db="UniProtKB">
        <authorList>
            <consortium name="Ensembl"/>
        </authorList>
    </citation>
    <scope>IDENTIFICATION</scope>
</reference>
<dbReference type="AlphaFoldDB" id="A0A2R8MWC0"/>
<dbReference type="InterPro" id="IPR025740">
    <property type="entry name" value="FAM110"/>
</dbReference>
<dbReference type="GO" id="GO:0005938">
    <property type="term" value="C:cell cortex"/>
    <property type="evidence" value="ECO:0007669"/>
    <property type="project" value="Ensembl"/>
</dbReference>
<feature type="region of interest" description="Disordered" evidence="2">
    <location>
        <begin position="1"/>
        <end position="96"/>
    </location>
</feature>